<feature type="transmembrane region" description="Helical" evidence="2">
    <location>
        <begin position="39"/>
        <end position="60"/>
    </location>
</feature>
<reference evidence="3" key="1">
    <citation type="submission" date="2015-06" db="UniProtKB">
        <authorList>
            <consortium name="EnsemblPlants"/>
        </authorList>
    </citation>
    <scope>IDENTIFICATION</scope>
</reference>
<evidence type="ECO:0000313" key="3">
    <source>
        <dbReference type="EnsemblPlants" id="EMT06080"/>
    </source>
</evidence>
<evidence type="ECO:0000256" key="1">
    <source>
        <dbReference type="SAM" id="MobiDB-lite"/>
    </source>
</evidence>
<keyword evidence="2" id="KW-0472">Membrane</keyword>
<keyword evidence="2" id="KW-0812">Transmembrane</keyword>
<dbReference type="AlphaFoldDB" id="M8AWK5"/>
<feature type="compositionally biased region" description="Basic and acidic residues" evidence="1">
    <location>
        <begin position="132"/>
        <end position="141"/>
    </location>
</feature>
<proteinExistence type="predicted"/>
<dbReference type="PANTHER" id="PTHR36595:SF1">
    <property type="entry name" value="TRANSMEMBRANE PROTEIN"/>
    <property type="match status" value="1"/>
</dbReference>
<name>M8AWK5_AEGTA</name>
<organism evidence="3">
    <name type="scientific">Aegilops tauschii</name>
    <name type="common">Tausch's goatgrass</name>
    <name type="synonym">Aegilops squarrosa</name>
    <dbReference type="NCBI Taxonomy" id="37682"/>
    <lineage>
        <taxon>Eukaryota</taxon>
        <taxon>Viridiplantae</taxon>
        <taxon>Streptophyta</taxon>
        <taxon>Embryophyta</taxon>
        <taxon>Tracheophyta</taxon>
        <taxon>Spermatophyta</taxon>
        <taxon>Magnoliopsida</taxon>
        <taxon>Liliopsida</taxon>
        <taxon>Poales</taxon>
        <taxon>Poaceae</taxon>
        <taxon>BOP clade</taxon>
        <taxon>Pooideae</taxon>
        <taxon>Triticodae</taxon>
        <taxon>Triticeae</taxon>
        <taxon>Triticinae</taxon>
        <taxon>Aegilops</taxon>
    </lineage>
</organism>
<evidence type="ECO:0000256" key="2">
    <source>
        <dbReference type="SAM" id="Phobius"/>
    </source>
</evidence>
<feature type="region of interest" description="Disordered" evidence="1">
    <location>
        <begin position="119"/>
        <end position="160"/>
    </location>
</feature>
<dbReference type="PANTHER" id="PTHR36595">
    <property type="entry name" value="TRANSMEMBRANE PROTEIN"/>
    <property type="match status" value="1"/>
</dbReference>
<accession>M8AWK5</accession>
<keyword evidence="2" id="KW-1133">Transmembrane helix</keyword>
<sequence length="185" mass="20390">MPKKEIEYRVLLSETHRKMLVINSTIELVTVWASSSPSLVAFCFSHVIIAVLLLGGRGCTPSYKGRAKERVTGGSEAQTPCAAQIQGDEWNNGGHDGAVTATAMGDRDCGRAEECSMEAGEVDAATHRPRPREKSGGRDDVYIAADASSSEEEKREDEEDELMMRAEELIQRMNRVWRTESLLVC</sequence>
<dbReference type="EnsemblPlants" id="EMT06080">
    <property type="protein sequence ID" value="EMT06080"/>
    <property type="gene ID" value="F775_22582"/>
</dbReference>
<protein>
    <submittedName>
        <fullName evidence="3">Uncharacterized protein</fullName>
    </submittedName>
</protein>